<name>A0ABT7QVH9_9BACT</name>
<evidence type="ECO:0000313" key="1">
    <source>
        <dbReference type="EMBL" id="MDM5270793.1"/>
    </source>
</evidence>
<gene>
    <name evidence="1" type="ORF">PGH07_01225</name>
</gene>
<sequence>MYEKLNKYFIGFTISEYDYERVYRMLPTPSIESYEYADGGTTQKKVLIYTLDSYITSAKQFRWIASIKHAIQARIKCDIKWIDEYFVEDKSLINVVVYDLKYLSDMFDAKRIVYPTPLYPSEKKSVYRNLCMIATKLYKKDILYKELLLGIAIDFNNKFTGTQRYSHRKLYAKVIRCIQFISIQNPSVLKGVELKNAYKKGGAVRAKQVQKAKNTNIHILKTLLQDPKYTKSNGTPNIKLLAKKMGKTRQTIANYLKNVN</sequence>
<keyword evidence="2" id="KW-1185">Reference proteome</keyword>
<accession>A0ABT7QVH9</accession>
<comment type="caution">
    <text evidence="1">The sequence shown here is derived from an EMBL/GenBank/DDBJ whole genome shotgun (WGS) entry which is preliminary data.</text>
</comment>
<dbReference type="Proteomes" id="UP001169069">
    <property type="component" value="Unassembled WGS sequence"/>
</dbReference>
<proteinExistence type="predicted"/>
<protein>
    <submittedName>
        <fullName evidence="1">Uncharacterized protein</fullName>
    </submittedName>
</protein>
<dbReference type="RefSeq" id="WP_289412069.1">
    <property type="nucleotide sequence ID" value="NZ_JAQIBD010000001.1"/>
</dbReference>
<reference evidence="1" key="1">
    <citation type="submission" date="2023-01" db="EMBL/GenBank/DDBJ databases">
        <title>Sulfurovum sp. zt1-1 genome assembly.</title>
        <authorList>
            <person name="Wang J."/>
        </authorList>
    </citation>
    <scope>NUCLEOTIDE SEQUENCE</scope>
    <source>
        <strain evidence="1">Zt1-1</strain>
    </source>
</reference>
<organism evidence="1 2">
    <name type="scientific">Sulfurovum zhangzhouensis</name>
    <dbReference type="NCBI Taxonomy" id="3019067"/>
    <lineage>
        <taxon>Bacteria</taxon>
        <taxon>Pseudomonadati</taxon>
        <taxon>Campylobacterota</taxon>
        <taxon>Epsilonproteobacteria</taxon>
        <taxon>Campylobacterales</taxon>
        <taxon>Sulfurovaceae</taxon>
        <taxon>Sulfurovum</taxon>
    </lineage>
</organism>
<dbReference type="EMBL" id="JAQIBD010000001">
    <property type="protein sequence ID" value="MDM5270793.1"/>
    <property type="molecule type" value="Genomic_DNA"/>
</dbReference>
<evidence type="ECO:0000313" key="2">
    <source>
        <dbReference type="Proteomes" id="UP001169069"/>
    </source>
</evidence>